<dbReference type="InterPro" id="IPR012433">
    <property type="entry name" value="Imm11"/>
</dbReference>
<keyword evidence="3" id="KW-1185">Reference proteome</keyword>
<protein>
    <recommendedName>
        <fullName evidence="1">Immunity MXAN-0049 protein domain-containing protein</fullName>
    </recommendedName>
</protein>
<dbReference type="EMBL" id="CP000155">
    <property type="protein sequence ID" value="ABC30226.1"/>
    <property type="molecule type" value="Genomic_DNA"/>
</dbReference>
<organism evidence="2 3">
    <name type="scientific">Hahella chejuensis (strain KCTC 2396)</name>
    <dbReference type="NCBI Taxonomy" id="349521"/>
    <lineage>
        <taxon>Bacteria</taxon>
        <taxon>Pseudomonadati</taxon>
        <taxon>Pseudomonadota</taxon>
        <taxon>Gammaproteobacteria</taxon>
        <taxon>Oceanospirillales</taxon>
        <taxon>Hahellaceae</taxon>
        <taxon>Hahella</taxon>
    </lineage>
</organism>
<dbReference type="Pfam" id="PF07791">
    <property type="entry name" value="Imm11"/>
    <property type="match status" value="1"/>
</dbReference>
<reference evidence="2 3" key="1">
    <citation type="journal article" date="2005" name="Nucleic Acids Res.">
        <title>Genomic blueprint of Hahella chejuensis, a marine microbe producing an algicidal agent.</title>
        <authorList>
            <person name="Jeong H."/>
            <person name="Yim J.H."/>
            <person name="Lee C."/>
            <person name="Choi S.-H."/>
            <person name="Park Y.K."/>
            <person name="Yoon S.H."/>
            <person name="Hur C.-G."/>
            <person name="Kang H.-Y."/>
            <person name="Kim D."/>
            <person name="Lee H.H."/>
            <person name="Park K.H."/>
            <person name="Park S.-H."/>
            <person name="Park H.-S."/>
            <person name="Lee H.K."/>
            <person name="Oh T.K."/>
            <person name="Kim J.F."/>
        </authorList>
    </citation>
    <scope>NUCLEOTIDE SEQUENCE [LARGE SCALE GENOMIC DNA]</scope>
    <source>
        <strain evidence="2 3">KCTC 2396</strain>
    </source>
</reference>
<dbReference type="Proteomes" id="UP000000238">
    <property type="component" value="Chromosome"/>
</dbReference>
<evidence type="ECO:0000313" key="2">
    <source>
        <dbReference type="EMBL" id="ABC30226.1"/>
    </source>
</evidence>
<proteinExistence type="predicted"/>
<accession>Q2SGJ8</accession>
<gene>
    <name evidence="2" type="ordered locus">HCH_03480</name>
</gene>
<dbReference type="KEGG" id="hch:HCH_03480"/>
<evidence type="ECO:0000259" key="1">
    <source>
        <dbReference type="Pfam" id="PF07791"/>
    </source>
</evidence>
<feature type="domain" description="Immunity MXAN-0049 protein" evidence="1">
    <location>
        <begin position="25"/>
        <end position="167"/>
    </location>
</feature>
<sequence>MLDHSPVGIGAHYSRLRGGKSVKDYYPENAVVHMSEDREGLKLASLIGSTESYLILHKDVKAIIESRIGNDNIEYFPFTLLNHKNKPHTGDYFFINPLTIMDCLDTKASQVKYWRDTDKVIDIGEYILDTQKVENAPAIFRVKEHVSSYIISEELVNDFIQAGFTNLIMTKLKYSDDT</sequence>
<dbReference type="AlphaFoldDB" id="Q2SGJ8"/>
<dbReference type="eggNOG" id="ENOG5033YUH">
    <property type="taxonomic scope" value="Bacteria"/>
</dbReference>
<name>Q2SGJ8_HAHCH</name>
<dbReference type="HOGENOM" id="CLU_120443_1_0_6"/>
<evidence type="ECO:0000313" key="3">
    <source>
        <dbReference type="Proteomes" id="UP000000238"/>
    </source>
</evidence>